<evidence type="ECO:0000313" key="4">
    <source>
        <dbReference type="Proteomes" id="UP000015241"/>
    </source>
</evidence>
<dbReference type="OrthoDB" id="2970175at2759"/>
<evidence type="ECO:0000256" key="1">
    <source>
        <dbReference type="SAM" id="MobiDB-lite"/>
    </source>
</evidence>
<name>S8EJN6_FOMSC</name>
<proteinExistence type="predicted"/>
<feature type="compositionally biased region" description="Polar residues" evidence="1">
    <location>
        <begin position="114"/>
        <end position="129"/>
    </location>
</feature>
<accession>S8EJN6</accession>
<organism evidence="3 4">
    <name type="scientific">Fomitopsis schrenkii</name>
    <name type="common">Brown rot fungus</name>
    <dbReference type="NCBI Taxonomy" id="2126942"/>
    <lineage>
        <taxon>Eukaryota</taxon>
        <taxon>Fungi</taxon>
        <taxon>Dikarya</taxon>
        <taxon>Basidiomycota</taxon>
        <taxon>Agaricomycotina</taxon>
        <taxon>Agaricomycetes</taxon>
        <taxon>Polyporales</taxon>
        <taxon>Fomitopsis</taxon>
    </lineage>
</organism>
<dbReference type="eggNOG" id="ENOG502SYX7">
    <property type="taxonomic scope" value="Eukaryota"/>
</dbReference>
<dbReference type="AlphaFoldDB" id="S8EJN6"/>
<dbReference type="HOGENOM" id="CLU_073886_0_0_1"/>
<evidence type="ECO:0000259" key="2">
    <source>
        <dbReference type="Pfam" id="PF20415"/>
    </source>
</evidence>
<feature type="domain" description="DUF6699" evidence="2">
    <location>
        <begin position="174"/>
        <end position="309"/>
    </location>
</feature>
<evidence type="ECO:0000313" key="3">
    <source>
        <dbReference type="EMBL" id="EPT05347.1"/>
    </source>
</evidence>
<feature type="region of interest" description="Disordered" evidence="1">
    <location>
        <begin position="43"/>
        <end position="152"/>
    </location>
</feature>
<dbReference type="InterPro" id="IPR046522">
    <property type="entry name" value="DUF6699"/>
</dbReference>
<feature type="region of interest" description="Disordered" evidence="1">
    <location>
        <begin position="1"/>
        <end position="21"/>
    </location>
</feature>
<dbReference type="Pfam" id="PF20415">
    <property type="entry name" value="DUF6699"/>
    <property type="match status" value="1"/>
</dbReference>
<protein>
    <recommendedName>
        <fullName evidence="2">DUF6699 domain-containing protein</fullName>
    </recommendedName>
</protein>
<dbReference type="Proteomes" id="UP000015241">
    <property type="component" value="Unassembled WGS sequence"/>
</dbReference>
<dbReference type="EMBL" id="KE504124">
    <property type="protein sequence ID" value="EPT05347.1"/>
    <property type="molecule type" value="Genomic_DNA"/>
</dbReference>
<reference evidence="3 4" key="1">
    <citation type="journal article" date="2012" name="Science">
        <title>The Paleozoic origin of enzymatic lignin decomposition reconstructed from 31 fungal genomes.</title>
        <authorList>
            <person name="Floudas D."/>
            <person name="Binder M."/>
            <person name="Riley R."/>
            <person name="Barry K."/>
            <person name="Blanchette R.A."/>
            <person name="Henrissat B."/>
            <person name="Martinez A.T."/>
            <person name="Otillar R."/>
            <person name="Spatafora J.W."/>
            <person name="Yadav J.S."/>
            <person name="Aerts A."/>
            <person name="Benoit I."/>
            <person name="Boyd A."/>
            <person name="Carlson A."/>
            <person name="Copeland A."/>
            <person name="Coutinho P.M."/>
            <person name="de Vries R.P."/>
            <person name="Ferreira P."/>
            <person name="Findley K."/>
            <person name="Foster B."/>
            <person name="Gaskell J."/>
            <person name="Glotzer D."/>
            <person name="Gorecki P."/>
            <person name="Heitman J."/>
            <person name="Hesse C."/>
            <person name="Hori C."/>
            <person name="Igarashi K."/>
            <person name="Jurgens J.A."/>
            <person name="Kallen N."/>
            <person name="Kersten P."/>
            <person name="Kohler A."/>
            <person name="Kuees U."/>
            <person name="Kumar T.K.A."/>
            <person name="Kuo A."/>
            <person name="LaButti K."/>
            <person name="Larrondo L.F."/>
            <person name="Lindquist E."/>
            <person name="Ling A."/>
            <person name="Lombard V."/>
            <person name="Lucas S."/>
            <person name="Lundell T."/>
            <person name="Martin R."/>
            <person name="McLaughlin D.J."/>
            <person name="Morgenstern I."/>
            <person name="Morin E."/>
            <person name="Murat C."/>
            <person name="Nagy L.G."/>
            <person name="Nolan M."/>
            <person name="Ohm R.A."/>
            <person name="Patyshakuliyeva A."/>
            <person name="Rokas A."/>
            <person name="Ruiz-Duenas F.J."/>
            <person name="Sabat G."/>
            <person name="Salamov A."/>
            <person name="Samejima M."/>
            <person name="Schmutz J."/>
            <person name="Slot J.C."/>
            <person name="St John F."/>
            <person name="Stenlid J."/>
            <person name="Sun H."/>
            <person name="Sun S."/>
            <person name="Syed K."/>
            <person name="Tsang A."/>
            <person name="Wiebenga A."/>
            <person name="Young D."/>
            <person name="Pisabarro A."/>
            <person name="Eastwood D.C."/>
            <person name="Martin F."/>
            <person name="Cullen D."/>
            <person name="Grigoriev I.V."/>
            <person name="Hibbett D.S."/>
        </authorList>
    </citation>
    <scope>NUCLEOTIDE SEQUENCE</scope>
    <source>
        <strain evidence="4">FP-58527</strain>
    </source>
</reference>
<dbReference type="InParanoid" id="S8EJN6"/>
<keyword evidence="4" id="KW-1185">Reference proteome</keyword>
<gene>
    <name evidence="3" type="ORF">FOMPIDRAFT_1021599</name>
</gene>
<sequence>MFKKLLKGLDSTPPAPKIGRIELPEVGEGDVYYFSKAEGSAIVDWSSDSETSPRSPILAAPWRRSSPQPDGPLKSRRKLSMPAPESPLNPRRGSSSSYQRAPSRTASPMVEPKSSGSRSSTPQPGSSKATPGLASPVPVRPVRKGILKPTPPPKPVTLHWQLLPYDPARSKKLLYFNVAHPPALIRDHTRMPPVPLPQAETEKLAAEIPLSEMEIRCSQLPHWDIIVKPAGPGGVRCIDVYRAIHETFQKELSETERDHYIPAGRRKQCEAAWRKRCKEAPGLPEVHLKKGMCRIDLLEGRTIFMGLRRPVPMDDKPDRVWVLELGLPKEERRSSR</sequence>
<feature type="compositionally biased region" description="Polar residues" evidence="1">
    <location>
        <begin position="92"/>
        <end position="106"/>
    </location>
</feature>